<protein>
    <submittedName>
        <fullName evidence="1">Uncharacterized protein</fullName>
    </submittedName>
</protein>
<proteinExistence type="predicted"/>
<dbReference type="EMBL" id="JAFIQS020000008">
    <property type="protein sequence ID" value="KAH9478980.1"/>
    <property type="molecule type" value="Genomic_DNA"/>
</dbReference>
<name>A0ACB8GU21_PSICU</name>
<keyword evidence="2" id="KW-1185">Reference proteome</keyword>
<accession>A0ACB8GU21</accession>
<reference evidence="1" key="1">
    <citation type="submission" date="2021-10" db="EMBL/GenBank/DDBJ databases">
        <title>Psilocybe cubensis genome.</title>
        <authorList>
            <person name="Mckernan K.J."/>
            <person name="Crawford S."/>
            <person name="Trippe A."/>
            <person name="Kane L.T."/>
            <person name="Mclaughlin S."/>
        </authorList>
    </citation>
    <scope>NUCLEOTIDE SEQUENCE</scope>
    <source>
        <strain evidence="1">MGC-MH-2018</strain>
    </source>
</reference>
<evidence type="ECO:0000313" key="1">
    <source>
        <dbReference type="EMBL" id="KAH9478980.1"/>
    </source>
</evidence>
<gene>
    <name evidence="1" type="ORF">JR316_0009443</name>
</gene>
<evidence type="ECO:0000313" key="2">
    <source>
        <dbReference type="Proteomes" id="UP000664032"/>
    </source>
</evidence>
<organism evidence="1 2">
    <name type="scientific">Psilocybe cubensis</name>
    <name type="common">Psychedelic mushroom</name>
    <name type="synonym">Stropharia cubensis</name>
    <dbReference type="NCBI Taxonomy" id="181762"/>
    <lineage>
        <taxon>Eukaryota</taxon>
        <taxon>Fungi</taxon>
        <taxon>Dikarya</taxon>
        <taxon>Basidiomycota</taxon>
        <taxon>Agaricomycotina</taxon>
        <taxon>Agaricomycetes</taxon>
        <taxon>Agaricomycetidae</taxon>
        <taxon>Agaricales</taxon>
        <taxon>Agaricineae</taxon>
        <taxon>Strophariaceae</taxon>
        <taxon>Psilocybe</taxon>
    </lineage>
</organism>
<dbReference type="Proteomes" id="UP000664032">
    <property type="component" value="Unassembled WGS sequence"/>
</dbReference>
<sequence length="463" mass="50138">MYSFSSYDFLNSGLSSDSTRISSESKPSSYFGSDSPTGSSSTGSQQTPFLSRHHDVPVEPTFVESSSYPTLDLGDVNKWDAGFDSYPPFSNSSTQGSSISGYQQASTSSFEPFLQPTTESLPNYPPQSFEDINSLFRLSPDYFPQTTSEFVPTPDQINILPDSTIESPSTAFGLSSTSMNDPSNICTPSSVGLFAPATHPLTIHQASSSRCQSQPLQNFAQYPSVGVADGNPSYPSTAPTSVAPDNVQGNRYIDILHGGIFLIDSDPRAQVAKPFTRVGTEDKKRKQQRLPTLESVEQLVSYHQLGSHATLPGDSTDSFHSYIGGKETIHHSGSIRTKSNCEESSGGNPVEPLAKFRHSDGGMGIRHSAPQNGDRQVAAASRYTRKRRLSTAESNEGIFTSAVKRPRAGSVAVAHTAAPRPMLRPAPPRCLADGFSQGRLVIEKRERHRKKDGGLTFQVMRPT</sequence>
<comment type="caution">
    <text evidence="1">The sequence shown here is derived from an EMBL/GenBank/DDBJ whole genome shotgun (WGS) entry which is preliminary data.</text>
</comment>